<dbReference type="SUPFAM" id="SSF159664">
    <property type="entry name" value="CobE/GbiG C-terminal domain-like"/>
    <property type="match status" value="1"/>
</dbReference>
<dbReference type="AlphaFoldDB" id="A0A840RF02"/>
<dbReference type="Gene3D" id="3.30.420.180">
    <property type="entry name" value="CobE/GbiG C-terminal domain"/>
    <property type="match status" value="1"/>
</dbReference>
<dbReference type="Pfam" id="PF01890">
    <property type="entry name" value="CbiG_C"/>
    <property type="match status" value="1"/>
</dbReference>
<proteinExistence type="predicted"/>
<evidence type="ECO:0000313" key="3">
    <source>
        <dbReference type="Proteomes" id="UP000543030"/>
    </source>
</evidence>
<sequence>MTPQLALGIGCRQNSTAAEITAAVTAALGERRLAEVRRVATIAARANAPGLSTFCQQQALPLQTFSAAEINALPQSWPPSAFVMAQLGVTGVCEPCALLAAAGGPLLVSKFILDGVTVAIAAFQDLSNEN</sequence>
<dbReference type="GO" id="GO:0009236">
    <property type="term" value="P:cobalamin biosynthetic process"/>
    <property type="evidence" value="ECO:0007669"/>
    <property type="project" value="InterPro"/>
</dbReference>
<dbReference type="EMBL" id="JACHHN010000003">
    <property type="protein sequence ID" value="MBB5190970.1"/>
    <property type="molecule type" value="Genomic_DNA"/>
</dbReference>
<protein>
    <submittedName>
        <fullName evidence="2">Cobalamin biosynthesis protein CbiG</fullName>
    </submittedName>
</protein>
<name>A0A840RF02_9NEIS</name>
<gene>
    <name evidence="2" type="ORF">HNQ50_001693</name>
</gene>
<keyword evidence="3" id="KW-1185">Reference proteome</keyword>
<dbReference type="InterPro" id="IPR036518">
    <property type="entry name" value="CobE/GbiG_C_sf"/>
</dbReference>
<evidence type="ECO:0000259" key="1">
    <source>
        <dbReference type="Pfam" id="PF01890"/>
    </source>
</evidence>
<accession>A0A840RF02</accession>
<dbReference type="RefSeq" id="WP_184099476.1">
    <property type="nucleotide sequence ID" value="NZ_JACHHN010000003.1"/>
</dbReference>
<dbReference type="PANTHER" id="PTHR37477">
    <property type="entry name" value="COBALT-PRECORRIN-5A HYDROLASE"/>
    <property type="match status" value="1"/>
</dbReference>
<comment type="caution">
    <text evidence="2">The sequence shown here is derived from an EMBL/GenBank/DDBJ whole genome shotgun (WGS) entry which is preliminary data.</text>
</comment>
<dbReference type="PANTHER" id="PTHR37477:SF1">
    <property type="entry name" value="COBALT-PRECORRIN-5A HYDROLASE"/>
    <property type="match status" value="1"/>
</dbReference>
<dbReference type="InterPro" id="IPR052553">
    <property type="entry name" value="CbiG_hydrolase"/>
</dbReference>
<reference evidence="2 3" key="1">
    <citation type="submission" date="2020-08" db="EMBL/GenBank/DDBJ databases">
        <title>Genomic Encyclopedia of Type Strains, Phase IV (KMG-IV): sequencing the most valuable type-strain genomes for metagenomic binning, comparative biology and taxonomic classification.</title>
        <authorList>
            <person name="Goeker M."/>
        </authorList>
    </citation>
    <scope>NUCLEOTIDE SEQUENCE [LARGE SCALE GENOMIC DNA]</scope>
    <source>
        <strain evidence="2 3">DSM 18233</strain>
    </source>
</reference>
<dbReference type="Proteomes" id="UP000543030">
    <property type="component" value="Unassembled WGS sequence"/>
</dbReference>
<evidence type="ECO:0000313" key="2">
    <source>
        <dbReference type="EMBL" id="MBB5190970.1"/>
    </source>
</evidence>
<organism evidence="2 3">
    <name type="scientific">Silvimonas terrae</name>
    <dbReference type="NCBI Taxonomy" id="300266"/>
    <lineage>
        <taxon>Bacteria</taxon>
        <taxon>Pseudomonadati</taxon>
        <taxon>Pseudomonadota</taxon>
        <taxon>Betaproteobacteria</taxon>
        <taxon>Neisseriales</taxon>
        <taxon>Chitinibacteraceae</taxon>
        <taxon>Silvimonas</taxon>
    </lineage>
</organism>
<feature type="domain" description="CobE/GbiG C-terminal" evidence="1">
    <location>
        <begin position="5"/>
        <end position="121"/>
    </location>
</feature>
<dbReference type="InterPro" id="IPR002750">
    <property type="entry name" value="CobE/GbiG_C"/>
</dbReference>